<comment type="function">
    <text evidence="5">Allows the formation of correctly charged Gln-tRNA(Gln) through the transamidation of misacylated Glu-tRNA(Gln) in organisms which lack glutaminyl-tRNA synthetase. The reaction takes place in the presence of glutamine and ATP through an activated gamma-phospho-Glu-tRNA(Gln).</text>
</comment>
<evidence type="ECO:0000256" key="1">
    <source>
        <dbReference type="ARBA" id="ARBA00022598"/>
    </source>
</evidence>
<feature type="domain" description="Amidase" evidence="6">
    <location>
        <begin position="24"/>
        <end position="477"/>
    </location>
</feature>
<dbReference type="Proteomes" id="UP000192520">
    <property type="component" value="Unassembled WGS sequence"/>
</dbReference>
<protein>
    <recommendedName>
        <fullName evidence="5">Glutamyl-tRNA(Gln) amidotransferase subunit A</fullName>
        <shortName evidence="5">Glu-ADT subunit A</shortName>
        <ecNumber evidence="5">6.3.5.7</ecNumber>
    </recommendedName>
</protein>
<dbReference type="GO" id="GO:0050567">
    <property type="term" value="F:glutaminyl-tRNA synthase (glutamine-hydrolyzing) activity"/>
    <property type="evidence" value="ECO:0007669"/>
    <property type="project" value="UniProtKB-UniRule"/>
</dbReference>
<dbReference type="GO" id="GO:0005524">
    <property type="term" value="F:ATP binding"/>
    <property type="evidence" value="ECO:0007669"/>
    <property type="project" value="UniProtKB-KW"/>
</dbReference>
<keyword evidence="1 5" id="KW-0436">Ligase</keyword>
<dbReference type="InterPro" id="IPR036928">
    <property type="entry name" value="AS_sf"/>
</dbReference>
<dbReference type="PANTHER" id="PTHR11895">
    <property type="entry name" value="TRANSAMIDASE"/>
    <property type="match status" value="1"/>
</dbReference>
<proteinExistence type="inferred from homology"/>
<dbReference type="EC" id="6.3.5.7" evidence="5"/>
<feature type="active site" description="Charge relay system" evidence="5">
    <location>
        <position position="153"/>
    </location>
</feature>
<dbReference type="HAMAP" id="MF_00120">
    <property type="entry name" value="GatA"/>
    <property type="match status" value="1"/>
</dbReference>
<dbReference type="InterPro" id="IPR000120">
    <property type="entry name" value="Amidase"/>
</dbReference>
<feature type="active site" description="Acyl-ester intermediate" evidence="5">
    <location>
        <position position="177"/>
    </location>
</feature>
<evidence type="ECO:0000313" key="7">
    <source>
        <dbReference type="EMBL" id="OQX50711.1"/>
    </source>
</evidence>
<comment type="caution">
    <text evidence="7">The sequence shown here is derived from an EMBL/GenBank/DDBJ whole genome shotgun (WGS) entry which is preliminary data.</text>
</comment>
<sequence>MEICDLTLTEALNGLDKKEFSSQELVQSCLQRIDQVEDQLNSFITVTAELALKQARKADRLRSQGEKMALLGIPVGIKDIFCTKGIETTAGSNILKGYIPPYDATVVDRLKKAGAVIIGKLNLDAFAHGSSGENSDFGATRNPWNLEYVPGGSSSGSVAAVSAGECLFSLGTDTGGSIRLPASFCNLVGLKTTYGRVSRYGVIAMASSLDCPGPLTKTVEDMAKVLKIIAGPDHLDSTSLLDKLGQIRLNKTDLKGLKIGVAEELYPSQDQEEKTDADNIGLNEDVCLIVDAAINQLKKLGAEIKRISLPHTKFAVAAYYVLVPSEISSNLARYDGIRFPYSNRSGKNFWDIYTDTRGHGFGREAKRRIMIGTYTLSSGYYDAYYEKAQRIRTLIKRDFEKAFKKVHLIVAPTSPTPPFKFGERISDPLKMYLSDILTVSANLAGIPSLSLPAGFDRRGLPVGIQLMGPHLGEELLLQVGYAYQQTTNWHKQKPDLAVNG</sequence>
<evidence type="ECO:0000259" key="6">
    <source>
        <dbReference type="Pfam" id="PF01425"/>
    </source>
</evidence>
<dbReference type="InterPro" id="IPR023631">
    <property type="entry name" value="Amidase_dom"/>
</dbReference>
<name>A0A1W9NX21_UNCC3</name>
<keyword evidence="2 5" id="KW-0547">Nucleotide-binding</keyword>
<dbReference type="EMBL" id="MZGJ01000023">
    <property type="protein sequence ID" value="OQX50711.1"/>
    <property type="molecule type" value="Genomic_DNA"/>
</dbReference>
<gene>
    <name evidence="5" type="primary">gatA</name>
    <name evidence="7" type="ORF">B5M47_03405</name>
</gene>
<dbReference type="STRING" id="1968527.B5M47_03405"/>
<dbReference type="GO" id="GO:0016740">
    <property type="term" value="F:transferase activity"/>
    <property type="evidence" value="ECO:0007669"/>
    <property type="project" value="UniProtKB-KW"/>
</dbReference>
<evidence type="ECO:0000256" key="5">
    <source>
        <dbReference type="HAMAP-Rule" id="MF_00120"/>
    </source>
</evidence>
<keyword evidence="7" id="KW-0808">Transferase</keyword>
<dbReference type="NCBIfam" id="TIGR00132">
    <property type="entry name" value="gatA"/>
    <property type="match status" value="1"/>
</dbReference>
<dbReference type="AlphaFoldDB" id="A0A1W9NX21"/>
<comment type="similarity">
    <text evidence="5">Belongs to the amidase family. GatA subfamily.</text>
</comment>
<keyword evidence="3 5" id="KW-0067">ATP-binding</keyword>
<comment type="catalytic activity">
    <reaction evidence="5">
        <text>L-glutamyl-tRNA(Gln) + L-glutamine + ATP + H2O = L-glutaminyl-tRNA(Gln) + L-glutamate + ADP + phosphate + H(+)</text>
        <dbReference type="Rhea" id="RHEA:17521"/>
        <dbReference type="Rhea" id="RHEA-COMP:9681"/>
        <dbReference type="Rhea" id="RHEA-COMP:9684"/>
        <dbReference type="ChEBI" id="CHEBI:15377"/>
        <dbReference type="ChEBI" id="CHEBI:15378"/>
        <dbReference type="ChEBI" id="CHEBI:29985"/>
        <dbReference type="ChEBI" id="CHEBI:30616"/>
        <dbReference type="ChEBI" id="CHEBI:43474"/>
        <dbReference type="ChEBI" id="CHEBI:58359"/>
        <dbReference type="ChEBI" id="CHEBI:78520"/>
        <dbReference type="ChEBI" id="CHEBI:78521"/>
        <dbReference type="ChEBI" id="CHEBI:456216"/>
        <dbReference type="EC" id="6.3.5.7"/>
    </reaction>
</comment>
<dbReference type="GO" id="GO:0030956">
    <property type="term" value="C:glutamyl-tRNA(Gln) amidotransferase complex"/>
    <property type="evidence" value="ECO:0007669"/>
    <property type="project" value="InterPro"/>
</dbReference>
<evidence type="ECO:0000256" key="4">
    <source>
        <dbReference type="ARBA" id="ARBA00022917"/>
    </source>
</evidence>
<comment type="subunit">
    <text evidence="5">Heterotrimer of A, B and C subunits.</text>
</comment>
<dbReference type="Gene3D" id="3.90.1300.10">
    <property type="entry name" value="Amidase signature (AS) domain"/>
    <property type="match status" value="1"/>
</dbReference>
<feature type="active site" description="Charge relay system" evidence="5">
    <location>
        <position position="78"/>
    </location>
</feature>
<dbReference type="SUPFAM" id="SSF75304">
    <property type="entry name" value="Amidase signature (AS) enzymes"/>
    <property type="match status" value="1"/>
</dbReference>
<evidence type="ECO:0000313" key="8">
    <source>
        <dbReference type="Proteomes" id="UP000192520"/>
    </source>
</evidence>
<accession>A0A1W9NX21</accession>
<dbReference type="Pfam" id="PF01425">
    <property type="entry name" value="Amidase"/>
    <property type="match status" value="1"/>
</dbReference>
<evidence type="ECO:0000256" key="3">
    <source>
        <dbReference type="ARBA" id="ARBA00022840"/>
    </source>
</evidence>
<dbReference type="GO" id="GO:0006412">
    <property type="term" value="P:translation"/>
    <property type="evidence" value="ECO:0007669"/>
    <property type="project" value="UniProtKB-UniRule"/>
</dbReference>
<organism evidence="7 8">
    <name type="scientific">candidate division CPR3 bacterium 4484_211</name>
    <dbReference type="NCBI Taxonomy" id="1968527"/>
    <lineage>
        <taxon>Bacteria</taxon>
        <taxon>Bacteria division CPR3</taxon>
    </lineage>
</organism>
<keyword evidence="4 5" id="KW-0648">Protein biosynthesis</keyword>
<dbReference type="PANTHER" id="PTHR11895:SF151">
    <property type="entry name" value="GLUTAMYL-TRNA(GLN) AMIDOTRANSFERASE SUBUNIT A"/>
    <property type="match status" value="1"/>
</dbReference>
<reference evidence="8" key="1">
    <citation type="submission" date="2017-03" db="EMBL/GenBank/DDBJ databases">
        <title>Novel pathways for hydrocarbon cycling and metabolic interdependencies in hydrothermal sediment communities.</title>
        <authorList>
            <person name="Dombrowski N."/>
            <person name="Seitz K."/>
            <person name="Teske A."/>
            <person name="Baker B."/>
        </authorList>
    </citation>
    <scope>NUCLEOTIDE SEQUENCE [LARGE SCALE GENOMIC DNA]</scope>
</reference>
<dbReference type="InterPro" id="IPR004412">
    <property type="entry name" value="GatA"/>
</dbReference>
<evidence type="ECO:0000256" key="2">
    <source>
        <dbReference type="ARBA" id="ARBA00022741"/>
    </source>
</evidence>